<dbReference type="STRING" id="1477437.SAMN05444682_102527"/>
<dbReference type="Gene3D" id="2.120.10.80">
    <property type="entry name" value="Kelch-type beta propeller"/>
    <property type="match status" value="1"/>
</dbReference>
<protein>
    <recommendedName>
        <fullName evidence="3">N-acetylneuraminic acid mutarotase</fullName>
    </recommendedName>
</protein>
<dbReference type="RefSeq" id="WP_090625642.1">
    <property type="nucleotide sequence ID" value="NZ_FOQO01000002.1"/>
</dbReference>
<keyword evidence="2" id="KW-1185">Reference proteome</keyword>
<evidence type="ECO:0008006" key="3">
    <source>
        <dbReference type="Google" id="ProtNLM"/>
    </source>
</evidence>
<evidence type="ECO:0000313" key="2">
    <source>
        <dbReference type="Proteomes" id="UP000198670"/>
    </source>
</evidence>
<dbReference type="OrthoDB" id="9803597at2"/>
<dbReference type="Proteomes" id="UP000198670">
    <property type="component" value="Unassembled WGS sequence"/>
</dbReference>
<dbReference type="Pfam" id="PF24996">
    <property type="entry name" value="NANM"/>
    <property type="match status" value="1"/>
</dbReference>
<dbReference type="InterPro" id="IPR056734">
    <property type="entry name" value="NANM"/>
</dbReference>
<dbReference type="EMBL" id="FOQO01000002">
    <property type="protein sequence ID" value="SFI15479.1"/>
    <property type="molecule type" value="Genomic_DNA"/>
</dbReference>
<sequence length="367" mass="40021">MNTTNKLISMIGLIVTTMITYEIKAQESIVWSELPPLPDTAGRAGMFAGVSHGRLFCMGGANFPDGYPWEGGRKKWHNDIFMLEAGANQWQQLGNVLPGGLAYGVSASYRDRMVLVGGSTATEHSDGTWLFRWENGALKMEAGPRLPHPLANMAGTRVGSLLIVVGGMEKPDGVPLLCCYGLDLDALDNGWFALPEWPGEGRILPVTGSFGGKFYLFSGENKKRNAAGLDQRHIFQDAFCFAPAKTGNRWSGEWQRLSDLPVGMSAGANPAPLVAGRAFLFWGGVDRLTALHALPQTHPGIGGELLWYDPAADRWGYQEEAEREPGRVTLPTVDWNGRTYYISGEVKPGIRTNRITGVTAEKGQRKP</sequence>
<gene>
    <name evidence="1" type="ORF">SAMN05444682_102527</name>
</gene>
<proteinExistence type="predicted"/>
<name>A0A1I3FWB6_9SPHI</name>
<evidence type="ECO:0000313" key="1">
    <source>
        <dbReference type="EMBL" id="SFI15479.1"/>
    </source>
</evidence>
<accession>A0A1I3FWB6</accession>
<dbReference type="InterPro" id="IPR015915">
    <property type="entry name" value="Kelch-typ_b-propeller"/>
</dbReference>
<dbReference type="AlphaFoldDB" id="A0A1I3FWB6"/>
<reference evidence="1 2" key="1">
    <citation type="submission" date="2016-10" db="EMBL/GenBank/DDBJ databases">
        <authorList>
            <person name="de Groot N.N."/>
        </authorList>
    </citation>
    <scope>NUCLEOTIDE SEQUENCE [LARGE SCALE GENOMIC DNA]</scope>
    <source>
        <strain evidence="1 2">RK1</strain>
    </source>
</reference>
<dbReference type="SUPFAM" id="SSF117281">
    <property type="entry name" value="Kelch motif"/>
    <property type="match status" value="1"/>
</dbReference>
<organism evidence="1 2">
    <name type="scientific">Parapedobacter indicus</name>
    <dbReference type="NCBI Taxonomy" id="1477437"/>
    <lineage>
        <taxon>Bacteria</taxon>
        <taxon>Pseudomonadati</taxon>
        <taxon>Bacteroidota</taxon>
        <taxon>Sphingobacteriia</taxon>
        <taxon>Sphingobacteriales</taxon>
        <taxon>Sphingobacteriaceae</taxon>
        <taxon>Parapedobacter</taxon>
    </lineage>
</organism>